<dbReference type="AlphaFoldDB" id="A0A806K0A7"/>
<dbReference type="EMBL" id="JQ844219">
    <property type="protein sequence ID" value="AGS53028.1"/>
    <property type="molecule type" value="Genomic_DNA"/>
</dbReference>
<protein>
    <submittedName>
        <fullName evidence="1">Uncharacterized protein</fullName>
    </submittedName>
</protein>
<proteinExistence type="predicted"/>
<name>A0A806K0A7_9BACT</name>
<organism evidence="1">
    <name type="scientific">uncultured bacterium contig00031</name>
    <dbReference type="NCBI Taxonomy" id="1181520"/>
    <lineage>
        <taxon>Bacteria</taxon>
        <taxon>environmental samples</taxon>
    </lineage>
</organism>
<evidence type="ECO:0000313" key="1">
    <source>
        <dbReference type="EMBL" id="AGS53028.1"/>
    </source>
</evidence>
<accession>A0A806K0A7</accession>
<sequence length="46" mass="5338">MLYDFDKISGESGKNSARADNIATVHTIRSVHTIIRGIKIRRRQRR</sequence>
<reference evidence="1" key="1">
    <citation type="submission" date="2012-03" db="EMBL/GenBank/DDBJ databases">
        <title>Functional metagenomics reveals considerable lignocellulase gene clusters in the gut microbiome of a wood-feeding higher termite.</title>
        <authorList>
            <person name="Liu N."/>
        </authorList>
    </citation>
    <scope>NUCLEOTIDE SEQUENCE</scope>
</reference>